<keyword evidence="5" id="KW-0808">Transferase</keyword>
<reference evidence="11 12" key="1">
    <citation type="submission" date="2020-08" db="EMBL/GenBank/DDBJ databases">
        <title>Genomic Encyclopedia of Type Strains, Phase IV (KMG-IV): sequencing the most valuable type-strain genomes for metagenomic binning, comparative biology and taxonomic classification.</title>
        <authorList>
            <person name="Goeker M."/>
        </authorList>
    </citation>
    <scope>NUCLEOTIDE SEQUENCE [LARGE SCALE GENOMIC DNA]</scope>
    <source>
        <strain evidence="11 12">DSM 104969</strain>
    </source>
</reference>
<dbReference type="GO" id="GO:0046872">
    <property type="term" value="F:metal ion binding"/>
    <property type="evidence" value="ECO:0007669"/>
    <property type="project" value="UniProtKB-KW"/>
</dbReference>
<dbReference type="RefSeq" id="WP_183306218.1">
    <property type="nucleotide sequence ID" value="NZ_JACIEP010000003.1"/>
</dbReference>
<keyword evidence="11" id="KW-0449">Lipoprotein</keyword>
<evidence type="ECO:0000256" key="3">
    <source>
        <dbReference type="ARBA" id="ARBA00016337"/>
    </source>
</evidence>
<evidence type="ECO:0000256" key="4">
    <source>
        <dbReference type="ARBA" id="ARBA00022630"/>
    </source>
</evidence>
<evidence type="ECO:0000256" key="2">
    <source>
        <dbReference type="ARBA" id="ARBA00011955"/>
    </source>
</evidence>
<evidence type="ECO:0000256" key="9">
    <source>
        <dbReference type="ARBA" id="ARBA00031306"/>
    </source>
</evidence>
<comment type="cofactor">
    <cofactor evidence="1">
        <name>Mg(2+)</name>
        <dbReference type="ChEBI" id="CHEBI:18420"/>
    </cofactor>
</comment>
<dbReference type="AlphaFoldDB" id="A0A840CIX6"/>
<evidence type="ECO:0000256" key="6">
    <source>
        <dbReference type="ARBA" id="ARBA00022723"/>
    </source>
</evidence>
<evidence type="ECO:0000256" key="1">
    <source>
        <dbReference type="ARBA" id="ARBA00001946"/>
    </source>
</evidence>
<dbReference type="PANTHER" id="PTHR30040:SF2">
    <property type="entry name" value="FAD:PROTEIN FMN TRANSFERASE"/>
    <property type="match status" value="1"/>
</dbReference>
<keyword evidence="6" id="KW-0479">Metal-binding</keyword>
<evidence type="ECO:0000256" key="10">
    <source>
        <dbReference type="ARBA" id="ARBA00048540"/>
    </source>
</evidence>
<dbReference type="SUPFAM" id="SSF143631">
    <property type="entry name" value="ApbE-like"/>
    <property type="match status" value="1"/>
</dbReference>
<comment type="caution">
    <text evidence="11">The sequence shown here is derived from an EMBL/GenBank/DDBJ whole genome shotgun (WGS) entry which is preliminary data.</text>
</comment>
<dbReference type="EC" id="2.7.1.180" evidence="2"/>
<name>A0A840CIX6_9BACT</name>
<evidence type="ECO:0000313" key="12">
    <source>
        <dbReference type="Proteomes" id="UP000555103"/>
    </source>
</evidence>
<protein>
    <recommendedName>
        <fullName evidence="3">FAD:protein FMN transferase</fullName>
        <ecNumber evidence="2">2.7.1.180</ecNumber>
    </recommendedName>
    <alternativeName>
        <fullName evidence="9">Flavin transferase</fullName>
    </alternativeName>
</protein>
<dbReference type="InterPro" id="IPR003374">
    <property type="entry name" value="ApbE-like_sf"/>
</dbReference>
<keyword evidence="4" id="KW-0285">Flavoprotein</keyword>
<dbReference type="InterPro" id="IPR024932">
    <property type="entry name" value="ApbE"/>
</dbReference>
<evidence type="ECO:0000256" key="7">
    <source>
        <dbReference type="ARBA" id="ARBA00022827"/>
    </source>
</evidence>
<evidence type="ECO:0000256" key="5">
    <source>
        <dbReference type="ARBA" id="ARBA00022679"/>
    </source>
</evidence>
<organism evidence="11 12">
    <name type="scientific">Dysgonomonas hofstadii</name>
    <dbReference type="NCBI Taxonomy" id="637886"/>
    <lineage>
        <taxon>Bacteria</taxon>
        <taxon>Pseudomonadati</taxon>
        <taxon>Bacteroidota</taxon>
        <taxon>Bacteroidia</taxon>
        <taxon>Bacteroidales</taxon>
        <taxon>Dysgonomonadaceae</taxon>
        <taxon>Dysgonomonas</taxon>
    </lineage>
</organism>
<dbReference type="Pfam" id="PF02424">
    <property type="entry name" value="ApbE"/>
    <property type="match status" value="1"/>
</dbReference>
<comment type="catalytic activity">
    <reaction evidence="10">
        <text>L-threonyl-[protein] + FAD = FMN-L-threonyl-[protein] + AMP + H(+)</text>
        <dbReference type="Rhea" id="RHEA:36847"/>
        <dbReference type="Rhea" id="RHEA-COMP:11060"/>
        <dbReference type="Rhea" id="RHEA-COMP:11061"/>
        <dbReference type="ChEBI" id="CHEBI:15378"/>
        <dbReference type="ChEBI" id="CHEBI:30013"/>
        <dbReference type="ChEBI" id="CHEBI:57692"/>
        <dbReference type="ChEBI" id="CHEBI:74257"/>
        <dbReference type="ChEBI" id="CHEBI:456215"/>
        <dbReference type="EC" id="2.7.1.180"/>
    </reaction>
</comment>
<evidence type="ECO:0000256" key="8">
    <source>
        <dbReference type="ARBA" id="ARBA00022842"/>
    </source>
</evidence>
<accession>A0A840CIX6</accession>
<dbReference type="GO" id="GO:0016740">
    <property type="term" value="F:transferase activity"/>
    <property type="evidence" value="ECO:0007669"/>
    <property type="project" value="UniProtKB-KW"/>
</dbReference>
<gene>
    <name evidence="11" type="ORF">GGR21_001175</name>
</gene>
<dbReference type="Gene3D" id="3.10.520.10">
    <property type="entry name" value="ApbE-like domains"/>
    <property type="match status" value="2"/>
</dbReference>
<keyword evidence="12" id="KW-1185">Reference proteome</keyword>
<proteinExistence type="predicted"/>
<dbReference type="EMBL" id="JACIEP010000003">
    <property type="protein sequence ID" value="MBB4035286.1"/>
    <property type="molecule type" value="Genomic_DNA"/>
</dbReference>
<evidence type="ECO:0000313" key="11">
    <source>
        <dbReference type="EMBL" id="MBB4035286.1"/>
    </source>
</evidence>
<keyword evidence="7" id="KW-0274">FAD</keyword>
<keyword evidence="8" id="KW-0460">Magnesium</keyword>
<dbReference type="Proteomes" id="UP000555103">
    <property type="component" value="Unassembled WGS sequence"/>
</dbReference>
<sequence>MLPLQHIYKQFETEAVFYAWFISMHTRVDIVLNGKDEEQLMQITENIYRKLYALEKTGDFYNPSSELSAVNNTEKGIPRVVSNDLFTMIEMCISHNKRTDGYFDISIDSDDYTADTIKHLSISKKDQAVTLNQKGMKLNLSGFVKGYALDQIKEILAEKNINNALINIGNSSVLAIGNHPFGNGWKIGVTFPTATGNKEIVLIDKCLTTSGNHTACRKHIKSPYTGKYIEGINGISVITNSAADGEALSTALFAAEPEKRAGILRQFEATVYSL</sequence>
<dbReference type="PANTHER" id="PTHR30040">
    <property type="entry name" value="THIAMINE BIOSYNTHESIS LIPOPROTEIN APBE"/>
    <property type="match status" value="1"/>
</dbReference>